<protein>
    <submittedName>
        <fullName evidence="1">Uncharacterized protein</fullName>
    </submittedName>
</protein>
<reference evidence="1" key="1">
    <citation type="submission" date="2018-10" db="EMBL/GenBank/DDBJ databases">
        <title>Hidden diversity of soil giant viruses.</title>
        <authorList>
            <person name="Schulz F."/>
            <person name="Alteio L."/>
            <person name="Goudeau D."/>
            <person name="Ryan E.M."/>
            <person name="Malmstrom R.R."/>
            <person name="Blanchard J."/>
            <person name="Woyke T."/>
        </authorList>
    </citation>
    <scope>NUCLEOTIDE SEQUENCE</scope>
    <source>
        <strain evidence="1">TEV1</strain>
    </source>
</reference>
<accession>A0A3G4ZL99</accession>
<sequence length="204" mass="22961">MVLILTVHGLNGSSLTHIPMKKYLEYYVKCNDRLVIDSVNYKSKSISFDEATNIVKSHLDNFAWNSDNEFAILIGHSLGGIIVTHIDHKRIKGVITISSPHTNCAFAKYIKENVPDGLSNIIFGQMYNVLTNPPKAIKLSKIICITGSILPNVKFDGQVYTDEMIHPQAYKTLHLDYVEHGTQLISIRLFRLVYDAVVELINDS</sequence>
<name>A0A3G4ZL99_9VIRU</name>
<proteinExistence type="predicted"/>
<dbReference type="SUPFAM" id="SSF53474">
    <property type="entry name" value="alpha/beta-Hydrolases"/>
    <property type="match status" value="1"/>
</dbReference>
<dbReference type="EMBL" id="MK071980">
    <property type="protein sequence ID" value="AYV75622.1"/>
    <property type="molecule type" value="Genomic_DNA"/>
</dbReference>
<organism evidence="1">
    <name type="scientific">Terrestrivirus sp</name>
    <dbReference type="NCBI Taxonomy" id="2487775"/>
    <lineage>
        <taxon>Viruses</taxon>
        <taxon>Varidnaviria</taxon>
        <taxon>Bamfordvirae</taxon>
        <taxon>Nucleocytoviricota</taxon>
        <taxon>Megaviricetes</taxon>
        <taxon>Imitervirales</taxon>
        <taxon>Mimiviridae</taxon>
        <taxon>Klosneuvirinae</taxon>
    </lineage>
</organism>
<gene>
    <name evidence="1" type="ORF">Terrestrivirus2_130</name>
</gene>
<dbReference type="InterPro" id="IPR029058">
    <property type="entry name" value="AB_hydrolase_fold"/>
</dbReference>
<dbReference type="Gene3D" id="3.40.50.1820">
    <property type="entry name" value="alpha/beta hydrolase"/>
    <property type="match status" value="1"/>
</dbReference>
<evidence type="ECO:0000313" key="1">
    <source>
        <dbReference type="EMBL" id="AYV75622.1"/>
    </source>
</evidence>